<evidence type="ECO:0000313" key="4">
    <source>
        <dbReference type="Proteomes" id="UP000076744"/>
    </source>
</evidence>
<feature type="compositionally biased region" description="Basic and acidic residues" evidence="1">
    <location>
        <begin position="295"/>
        <end position="314"/>
    </location>
</feature>
<evidence type="ECO:0000256" key="1">
    <source>
        <dbReference type="SAM" id="MobiDB-lite"/>
    </source>
</evidence>
<dbReference type="InterPro" id="IPR011009">
    <property type="entry name" value="Kinase-like_dom_sf"/>
</dbReference>
<dbReference type="PANTHER" id="PTHR21310">
    <property type="entry name" value="AMINOGLYCOSIDE PHOSPHOTRANSFERASE-RELATED-RELATED"/>
    <property type="match status" value="1"/>
</dbReference>
<dbReference type="RefSeq" id="XP_018702049.1">
    <property type="nucleotide sequence ID" value="XM_018850771.1"/>
</dbReference>
<feature type="region of interest" description="Disordered" evidence="1">
    <location>
        <begin position="288"/>
        <end position="314"/>
    </location>
</feature>
<reference evidence="3 4" key="1">
    <citation type="journal article" date="2016" name="Genome Biol. Evol.">
        <title>Divergent and convergent evolution of fungal pathogenicity.</title>
        <authorList>
            <person name="Shang Y."/>
            <person name="Xiao G."/>
            <person name="Zheng P."/>
            <person name="Cen K."/>
            <person name="Zhan S."/>
            <person name="Wang C."/>
        </authorList>
    </citation>
    <scope>NUCLEOTIDE SEQUENCE [LARGE SCALE GENOMIC DNA]</scope>
    <source>
        <strain evidence="3 4">ARSEF 2679</strain>
    </source>
</reference>
<dbReference type="EMBL" id="AZHB01000020">
    <property type="protein sequence ID" value="OAA57247.1"/>
    <property type="molecule type" value="Genomic_DNA"/>
</dbReference>
<comment type="caution">
    <text evidence="3">The sequence shown here is derived from an EMBL/GenBank/DDBJ whole genome shotgun (WGS) entry which is preliminary data.</text>
</comment>
<keyword evidence="3" id="KW-0808">Transferase</keyword>
<name>A0A167Q3G4_CORFA</name>
<protein>
    <submittedName>
        <fullName evidence="3">Protein kinase-like domain protein</fullName>
    </submittedName>
</protein>
<dbReference type="Gene3D" id="3.90.1200.10">
    <property type="match status" value="1"/>
</dbReference>
<proteinExistence type="predicted"/>
<dbReference type="OrthoDB" id="2906425at2759"/>
<dbReference type="STRING" id="1081104.A0A167Q3G4"/>
<dbReference type="InterPro" id="IPR051678">
    <property type="entry name" value="AGP_Transferase"/>
</dbReference>
<evidence type="ECO:0000259" key="2">
    <source>
        <dbReference type="Pfam" id="PF01636"/>
    </source>
</evidence>
<feature type="domain" description="Aminoglycoside phosphotransferase" evidence="2">
    <location>
        <begin position="70"/>
        <end position="239"/>
    </location>
</feature>
<dbReference type="SUPFAM" id="SSF56112">
    <property type="entry name" value="Protein kinase-like (PK-like)"/>
    <property type="match status" value="1"/>
</dbReference>
<dbReference type="InterPro" id="IPR002575">
    <property type="entry name" value="Aminoglycoside_PTrfase"/>
</dbReference>
<organism evidence="3 4">
    <name type="scientific">Cordyceps fumosorosea (strain ARSEF 2679)</name>
    <name type="common">Isaria fumosorosea</name>
    <dbReference type="NCBI Taxonomy" id="1081104"/>
    <lineage>
        <taxon>Eukaryota</taxon>
        <taxon>Fungi</taxon>
        <taxon>Dikarya</taxon>
        <taxon>Ascomycota</taxon>
        <taxon>Pezizomycotina</taxon>
        <taxon>Sordariomycetes</taxon>
        <taxon>Hypocreomycetidae</taxon>
        <taxon>Hypocreales</taxon>
        <taxon>Cordycipitaceae</taxon>
        <taxon>Cordyceps</taxon>
    </lineage>
</organism>
<dbReference type="CDD" id="cd05120">
    <property type="entry name" value="APH_ChoK_like"/>
    <property type="match status" value="1"/>
</dbReference>
<dbReference type="Proteomes" id="UP000076744">
    <property type="component" value="Unassembled WGS sequence"/>
</dbReference>
<dbReference type="GO" id="GO:0016301">
    <property type="term" value="F:kinase activity"/>
    <property type="evidence" value="ECO:0007669"/>
    <property type="project" value="UniProtKB-KW"/>
</dbReference>
<sequence>MSTEIPSTQVPSTDVSSTQVPSTEGPSTQIIWTDESMDVVHAMTDTTFIKTSRLPVAWTRPDGTAFAWFRSWNHERITNEAKALELIAKETTIPVPRLVEHGIHPDGRRYLITERIDGVPLSTIKDDPSRVERAHAIALAFVNDIVLPQLATLKSRERGIDGFVMPPRWLSPDVLPPWRGTNPSDRGMRTLPLATLGYVFQHGDLAPHNILVHHETLEVKALIDWEHAGFYPPGMDLWRGTLDLKAGGYYDVEAKDIVPAVAAYLPEEFLERCEMWEDKEELARLVAEGGMPDPEEVRKQQLAGRDGKLEGCEQ</sequence>
<feature type="region of interest" description="Disordered" evidence="1">
    <location>
        <begin position="1"/>
        <end position="27"/>
    </location>
</feature>
<dbReference type="GeneID" id="30023460"/>
<gene>
    <name evidence="3" type="ORF">ISF_07168</name>
</gene>
<keyword evidence="3" id="KW-0418">Kinase</keyword>
<dbReference type="Pfam" id="PF01636">
    <property type="entry name" value="APH"/>
    <property type="match status" value="1"/>
</dbReference>
<evidence type="ECO:0000313" key="3">
    <source>
        <dbReference type="EMBL" id="OAA57247.1"/>
    </source>
</evidence>
<accession>A0A167Q3G4</accession>
<keyword evidence="4" id="KW-1185">Reference proteome</keyword>
<dbReference type="PANTHER" id="PTHR21310:SF55">
    <property type="entry name" value="AMINOGLYCOSIDE PHOSPHOTRANSFERASE DOMAIN-CONTAINING PROTEIN"/>
    <property type="match status" value="1"/>
</dbReference>
<dbReference type="AlphaFoldDB" id="A0A167Q3G4"/>